<dbReference type="EMBL" id="BLLH01000002">
    <property type="protein sequence ID" value="GFH40132.1"/>
    <property type="molecule type" value="Genomic_DNA"/>
</dbReference>
<dbReference type="InterPro" id="IPR017853">
    <property type="entry name" value="GH"/>
</dbReference>
<dbReference type="GO" id="GO:0005975">
    <property type="term" value="P:carbohydrate metabolic process"/>
    <property type="evidence" value="ECO:0007669"/>
    <property type="project" value="InterPro"/>
</dbReference>
<comment type="caution">
    <text evidence="4">The sequence shown here is derived from an EMBL/GenBank/DDBJ whole genome shotgun (WGS) entry which is preliminary data.</text>
</comment>
<evidence type="ECO:0000313" key="5">
    <source>
        <dbReference type="Proteomes" id="UP000475928"/>
    </source>
</evidence>
<dbReference type="GO" id="GO:0004553">
    <property type="term" value="F:hydrolase activity, hydrolyzing O-glycosyl compounds"/>
    <property type="evidence" value="ECO:0007669"/>
    <property type="project" value="InterPro"/>
</dbReference>
<dbReference type="AlphaFoldDB" id="A0A6A0B4L9"/>
<evidence type="ECO:0000313" key="4">
    <source>
        <dbReference type="EMBL" id="GFH40132.1"/>
    </source>
</evidence>
<dbReference type="InterPro" id="IPR006047">
    <property type="entry name" value="GH13_cat_dom"/>
</dbReference>
<dbReference type="Proteomes" id="UP000475928">
    <property type="component" value="Unassembled WGS sequence"/>
</dbReference>
<protein>
    <submittedName>
        <fullName evidence="4">Alpha-glycosidase</fullName>
    </submittedName>
</protein>
<dbReference type="InterPro" id="IPR045857">
    <property type="entry name" value="O16G_dom_2"/>
</dbReference>
<accession>A0A6A0B4L9</accession>
<evidence type="ECO:0000256" key="1">
    <source>
        <dbReference type="ARBA" id="ARBA00022801"/>
    </source>
</evidence>
<dbReference type="InterPro" id="IPR004185">
    <property type="entry name" value="Glyco_hydro_13_lg-like_dom"/>
</dbReference>
<dbReference type="SUPFAM" id="SSF51445">
    <property type="entry name" value="(Trans)glycosidases"/>
    <property type="match status" value="1"/>
</dbReference>
<dbReference type="PANTHER" id="PTHR10357:SF210">
    <property type="entry name" value="MALTODEXTRIN GLUCOSIDASE"/>
    <property type="match status" value="1"/>
</dbReference>
<sequence>MNKAAIYHRPESEYAFLYTANELRVRVRTALDDIAQIMVVSGDPYDAPNGVWNKQEDLVMTRGLTTDTHQYWEASLNAPYNRLNYGFIITGLDGEETFYGDQGFEAVLEDDAAEYDNLMGSNSYFKMPYFQEIDRFKAPEWVKETVWYQIFPERFANGDPSNDNEGTLPWQPEDHPTRDAFYGGDLRGVIDHLDHLVDLGVNGIYFNPIFEAPTNHKYDTRDYLAIDPHFGTKEDFKELVDKAHDLGIKVMLDAVFNHIGDESPEWLDVLKNGAASRYADWFHIHSFPARYTATDDFETARDATYETFAFTPHMPKLNTANPEVQDYLLNIATYWIREFNIDAWRIDVANEVDHHFWKRFYKAVTALNPDFYVLGEIWTSAQSWLRGDEFNGVMNYAFTGSIVDYFARRKISAEKMVSNLSTQLMLNRDQTNQMMYNLLDSHDAPRILSVAQGNKDVVKQMYAFMLLQQGTPDIYYGSEYAMAGEQDPDNRKPMEWRKEKQDHDMYQFMKNLIALRRSHVGLLVNGNLTFDVEVESDIVSFTRALGEDYITAVFNAGERAFSLPASLELTENQILLSNGYADQSIRSDGFVVFASK</sequence>
<dbReference type="CDD" id="cd02857">
    <property type="entry name" value="E_set_CDase_PDE_N"/>
    <property type="match status" value="1"/>
</dbReference>
<dbReference type="InterPro" id="IPR013783">
    <property type="entry name" value="Ig-like_fold"/>
</dbReference>
<keyword evidence="2 4" id="KW-0326">Glycosidase</keyword>
<reference evidence="4 5" key="1">
    <citation type="submission" date="2020-02" db="EMBL/GenBank/DDBJ databases">
        <title>Draft genome sequence of Lactococcus sp. Hs20B0-1.</title>
        <authorList>
            <person name="Noda S."/>
            <person name="Yuki M."/>
            <person name="Ohkuma M."/>
        </authorList>
    </citation>
    <scope>NUCLEOTIDE SEQUENCE [LARGE SCALE GENOMIC DNA]</scope>
    <source>
        <strain evidence="4 5">Hs20B0-1</strain>
    </source>
</reference>
<dbReference type="PANTHER" id="PTHR10357">
    <property type="entry name" value="ALPHA-AMYLASE FAMILY MEMBER"/>
    <property type="match status" value="1"/>
</dbReference>
<dbReference type="CDD" id="cd11338">
    <property type="entry name" value="AmyAc_CMD"/>
    <property type="match status" value="1"/>
</dbReference>
<dbReference type="Gene3D" id="2.60.40.10">
    <property type="entry name" value="Immunoglobulins"/>
    <property type="match status" value="1"/>
</dbReference>
<feature type="domain" description="Glycosyl hydrolase family 13 catalytic" evidence="3">
    <location>
        <begin position="149"/>
        <end position="516"/>
    </location>
</feature>
<dbReference type="Pfam" id="PF02903">
    <property type="entry name" value="Alpha-amylase_N"/>
    <property type="match status" value="1"/>
</dbReference>
<dbReference type="RefSeq" id="WP_172355398.1">
    <property type="nucleotide sequence ID" value="NZ_BLLH01000002.1"/>
</dbReference>
<dbReference type="SMART" id="SM00642">
    <property type="entry name" value="Aamy"/>
    <property type="match status" value="1"/>
</dbReference>
<keyword evidence="1" id="KW-0378">Hydrolase</keyword>
<evidence type="ECO:0000259" key="3">
    <source>
        <dbReference type="SMART" id="SM00642"/>
    </source>
</evidence>
<keyword evidence="5" id="KW-1185">Reference proteome</keyword>
<evidence type="ECO:0000256" key="2">
    <source>
        <dbReference type="ARBA" id="ARBA00023295"/>
    </source>
</evidence>
<organism evidence="4 5">
    <name type="scientific">Pseudolactococcus insecticola</name>
    <dbReference type="NCBI Taxonomy" id="2709158"/>
    <lineage>
        <taxon>Bacteria</taxon>
        <taxon>Bacillati</taxon>
        <taxon>Bacillota</taxon>
        <taxon>Bacilli</taxon>
        <taxon>Lactobacillales</taxon>
        <taxon>Streptococcaceae</taxon>
        <taxon>Pseudolactococcus</taxon>
    </lineage>
</organism>
<dbReference type="Gene3D" id="3.20.20.80">
    <property type="entry name" value="Glycosidases"/>
    <property type="match status" value="1"/>
</dbReference>
<gene>
    <name evidence="4" type="primary">dexC</name>
    <name evidence="4" type="ORF">Hs20B_05300</name>
</gene>
<dbReference type="Pfam" id="PF00128">
    <property type="entry name" value="Alpha-amylase"/>
    <property type="match status" value="1"/>
</dbReference>
<proteinExistence type="predicted"/>
<dbReference type="Gene3D" id="3.90.400.10">
    <property type="entry name" value="Oligo-1,6-glucosidase, Domain 2"/>
    <property type="match status" value="1"/>
</dbReference>
<name>A0A6A0B4L9_9LACT</name>